<dbReference type="GO" id="GO:0016020">
    <property type="term" value="C:membrane"/>
    <property type="evidence" value="ECO:0007669"/>
    <property type="project" value="UniProtKB-SubCell"/>
</dbReference>
<dbReference type="STRING" id="29172.A0A0D8XX41"/>
<proteinExistence type="predicted"/>
<dbReference type="AlphaFoldDB" id="A0A0D8XX41"/>
<feature type="transmembrane region" description="Helical" evidence="5">
    <location>
        <begin position="66"/>
        <end position="90"/>
    </location>
</feature>
<gene>
    <name evidence="7" type="ORF">DICVIV_04638</name>
</gene>
<keyword evidence="8" id="KW-1185">Reference proteome</keyword>
<accession>A0A0D8XX41</accession>
<keyword evidence="3 5" id="KW-1133">Transmembrane helix</keyword>
<dbReference type="Proteomes" id="UP000053766">
    <property type="component" value="Unassembled WGS sequence"/>
</dbReference>
<dbReference type="InterPro" id="IPR006694">
    <property type="entry name" value="Fatty_acid_hydroxylase"/>
</dbReference>
<keyword evidence="2 5" id="KW-0812">Transmembrane</keyword>
<feature type="domain" description="Fatty acid hydroxylase" evidence="6">
    <location>
        <begin position="114"/>
        <end position="254"/>
    </location>
</feature>
<feature type="transmembrane region" description="Helical" evidence="5">
    <location>
        <begin position="17"/>
        <end position="45"/>
    </location>
</feature>
<protein>
    <submittedName>
        <fullName evidence="7">Fatty acid hydroxylase family protein</fullName>
    </submittedName>
</protein>
<evidence type="ECO:0000256" key="2">
    <source>
        <dbReference type="ARBA" id="ARBA00022692"/>
    </source>
</evidence>
<organism evidence="7 8">
    <name type="scientific">Dictyocaulus viviparus</name>
    <name type="common">Bovine lungworm</name>
    <dbReference type="NCBI Taxonomy" id="29172"/>
    <lineage>
        <taxon>Eukaryota</taxon>
        <taxon>Metazoa</taxon>
        <taxon>Ecdysozoa</taxon>
        <taxon>Nematoda</taxon>
        <taxon>Chromadorea</taxon>
        <taxon>Rhabditida</taxon>
        <taxon>Rhabditina</taxon>
        <taxon>Rhabditomorpha</taxon>
        <taxon>Strongyloidea</taxon>
        <taxon>Metastrongylidae</taxon>
        <taxon>Dictyocaulus</taxon>
    </lineage>
</organism>
<evidence type="ECO:0000259" key="6">
    <source>
        <dbReference type="Pfam" id="PF04116"/>
    </source>
</evidence>
<reference evidence="8" key="2">
    <citation type="journal article" date="2016" name="Sci. Rep.">
        <title>Dictyocaulus viviparus genome, variome and transcriptome elucidate lungworm biology and support future intervention.</title>
        <authorList>
            <person name="McNulty S.N."/>
            <person name="Strube C."/>
            <person name="Rosa B.A."/>
            <person name="Martin J.C."/>
            <person name="Tyagi R."/>
            <person name="Choi Y.J."/>
            <person name="Wang Q."/>
            <person name="Hallsworth Pepin K."/>
            <person name="Zhang X."/>
            <person name="Ozersky P."/>
            <person name="Wilson R.K."/>
            <person name="Sternberg P.W."/>
            <person name="Gasser R.B."/>
            <person name="Mitreva M."/>
        </authorList>
    </citation>
    <scope>NUCLEOTIDE SEQUENCE [LARGE SCALE GENOMIC DNA]</scope>
    <source>
        <strain evidence="8">HannoverDv2000</strain>
    </source>
</reference>
<evidence type="ECO:0000256" key="5">
    <source>
        <dbReference type="SAM" id="Phobius"/>
    </source>
</evidence>
<evidence type="ECO:0000256" key="1">
    <source>
        <dbReference type="ARBA" id="ARBA00004370"/>
    </source>
</evidence>
<keyword evidence="4 5" id="KW-0472">Membrane</keyword>
<dbReference type="GO" id="GO:0016491">
    <property type="term" value="F:oxidoreductase activity"/>
    <property type="evidence" value="ECO:0007669"/>
    <property type="project" value="InterPro"/>
</dbReference>
<dbReference type="OrthoDB" id="408954at2759"/>
<comment type="subcellular location">
    <subcellularLocation>
        <location evidence="1">Membrane</location>
    </subcellularLocation>
</comment>
<dbReference type="GO" id="GO:0008610">
    <property type="term" value="P:lipid biosynthetic process"/>
    <property type="evidence" value="ECO:0007669"/>
    <property type="project" value="InterPro"/>
</dbReference>
<sequence>MERAYSWLYEICGGHELFINAIVGVMFLNVFFFVVNSIFIFIDFLDMNWSRMFKLQPDKKPPFSKYVNSLKLVLFNQFVTGVVTAALFHIPMKMAGVSFEKKLPNVSTVLLQLLFCIIVEEIGFYYTHRLFHHPKLYKYIHKIHHEWTAPVCKFILVDRSEYFLRVLGTITSIYCHPIEHALSNLTPVLLGPTLCGSHITTLWIWACVAVLSTTFSHSGYHFPLQPSPEAHDYHHRVFNECFGVLGFLDYLHGTNTNFRRSVFFNRHKTYVSLKPIKDIFPDE</sequence>
<evidence type="ECO:0000256" key="4">
    <source>
        <dbReference type="ARBA" id="ARBA00023136"/>
    </source>
</evidence>
<feature type="transmembrane region" description="Helical" evidence="5">
    <location>
        <begin position="110"/>
        <end position="128"/>
    </location>
</feature>
<name>A0A0D8XX41_DICVI</name>
<dbReference type="GO" id="GO:0005506">
    <property type="term" value="F:iron ion binding"/>
    <property type="evidence" value="ECO:0007669"/>
    <property type="project" value="InterPro"/>
</dbReference>
<dbReference type="PANTHER" id="PTHR11863">
    <property type="entry name" value="STEROL DESATURASE"/>
    <property type="match status" value="1"/>
</dbReference>
<dbReference type="InterPro" id="IPR050307">
    <property type="entry name" value="Sterol_Desaturase_Related"/>
</dbReference>
<dbReference type="EMBL" id="KN716242">
    <property type="protein sequence ID" value="KJH49198.1"/>
    <property type="molecule type" value="Genomic_DNA"/>
</dbReference>
<reference evidence="7 8" key="1">
    <citation type="submission" date="2013-11" db="EMBL/GenBank/DDBJ databases">
        <title>Draft genome of the bovine lungworm Dictyocaulus viviparus.</title>
        <authorList>
            <person name="Mitreva M."/>
        </authorList>
    </citation>
    <scope>NUCLEOTIDE SEQUENCE [LARGE SCALE GENOMIC DNA]</scope>
    <source>
        <strain evidence="7 8">HannoverDv2000</strain>
    </source>
</reference>
<evidence type="ECO:0000256" key="3">
    <source>
        <dbReference type="ARBA" id="ARBA00022989"/>
    </source>
</evidence>
<evidence type="ECO:0000313" key="7">
    <source>
        <dbReference type="EMBL" id="KJH49198.1"/>
    </source>
</evidence>
<evidence type="ECO:0000313" key="8">
    <source>
        <dbReference type="Proteomes" id="UP000053766"/>
    </source>
</evidence>
<dbReference type="Pfam" id="PF04116">
    <property type="entry name" value="FA_hydroxylase"/>
    <property type="match status" value="1"/>
</dbReference>